<protein>
    <recommendedName>
        <fullName evidence="2">EamA domain-containing protein</fullName>
    </recommendedName>
</protein>
<dbReference type="SUPFAM" id="SSF103481">
    <property type="entry name" value="Multidrug resistance efflux transporter EmrE"/>
    <property type="match status" value="1"/>
</dbReference>
<name>A0A644TVF4_9ZZZZ</name>
<feature type="transmembrane region" description="Helical" evidence="1">
    <location>
        <begin position="66"/>
        <end position="83"/>
    </location>
</feature>
<feature type="transmembrane region" description="Helical" evidence="1">
    <location>
        <begin position="89"/>
        <end position="106"/>
    </location>
</feature>
<accession>A0A644TVF4</accession>
<evidence type="ECO:0000259" key="2">
    <source>
        <dbReference type="Pfam" id="PF00892"/>
    </source>
</evidence>
<sequence length="107" mass="11231">MNWLLLICGILFSASAQLLLKQGARLKLWSASWIALAGGAALLYALSFAVYAWVLRKQDISKISPLMGSAVIALVVLGGVFLFGETLSLRRIAGVLLACAAVALLAG</sequence>
<keyword evidence="1" id="KW-0812">Transmembrane</keyword>
<feature type="transmembrane region" description="Helical" evidence="1">
    <location>
        <begin position="32"/>
        <end position="54"/>
    </location>
</feature>
<comment type="caution">
    <text evidence="3">The sequence shown here is derived from an EMBL/GenBank/DDBJ whole genome shotgun (WGS) entry which is preliminary data.</text>
</comment>
<gene>
    <name evidence="3" type="ORF">SDC9_16627</name>
</gene>
<organism evidence="3">
    <name type="scientific">bioreactor metagenome</name>
    <dbReference type="NCBI Taxonomy" id="1076179"/>
    <lineage>
        <taxon>unclassified sequences</taxon>
        <taxon>metagenomes</taxon>
        <taxon>ecological metagenomes</taxon>
    </lineage>
</organism>
<dbReference type="GO" id="GO:0016020">
    <property type="term" value="C:membrane"/>
    <property type="evidence" value="ECO:0007669"/>
    <property type="project" value="InterPro"/>
</dbReference>
<dbReference type="InterPro" id="IPR000620">
    <property type="entry name" value="EamA_dom"/>
</dbReference>
<feature type="domain" description="EamA" evidence="2">
    <location>
        <begin position="3"/>
        <end position="105"/>
    </location>
</feature>
<dbReference type="InterPro" id="IPR037185">
    <property type="entry name" value="EmrE-like"/>
</dbReference>
<dbReference type="EMBL" id="VSSQ01000055">
    <property type="protein sequence ID" value="MPL70865.1"/>
    <property type="molecule type" value="Genomic_DNA"/>
</dbReference>
<dbReference type="Pfam" id="PF00892">
    <property type="entry name" value="EamA"/>
    <property type="match status" value="1"/>
</dbReference>
<proteinExistence type="predicted"/>
<keyword evidence="1" id="KW-1133">Transmembrane helix</keyword>
<keyword evidence="1" id="KW-0472">Membrane</keyword>
<evidence type="ECO:0000256" key="1">
    <source>
        <dbReference type="SAM" id="Phobius"/>
    </source>
</evidence>
<reference evidence="3" key="1">
    <citation type="submission" date="2019-08" db="EMBL/GenBank/DDBJ databases">
        <authorList>
            <person name="Kucharzyk K."/>
            <person name="Murdoch R.W."/>
            <person name="Higgins S."/>
            <person name="Loffler F."/>
        </authorList>
    </citation>
    <scope>NUCLEOTIDE SEQUENCE</scope>
</reference>
<evidence type="ECO:0000313" key="3">
    <source>
        <dbReference type="EMBL" id="MPL70865.1"/>
    </source>
</evidence>
<dbReference type="AlphaFoldDB" id="A0A644TVF4"/>
<dbReference type="Gene3D" id="1.10.3730.20">
    <property type="match status" value="1"/>
</dbReference>